<evidence type="ECO:0000256" key="2">
    <source>
        <dbReference type="ARBA" id="ARBA00023125"/>
    </source>
</evidence>
<feature type="domain" description="HTH luxR-type" evidence="4">
    <location>
        <begin position="153"/>
        <end position="218"/>
    </location>
</feature>
<dbReference type="PANTHER" id="PTHR43214">
    <property type="entry name" value="TWO-COMPONENT RESPONSE REGULATOR"/>
    <property type="match status" value="1"/>
</dbReference>
<feature type="domain" description="Response regulatory" evidence="5">
    <location>
        <begin position="3"/>
        <end position="118"/>
    </location>
</feature>
<organism evidence="6 7">
    <name type="scientific">Pseudogemmobacter faecipullorum</name>
    <dbReference type="NCBI Taxonomy" id="2755041"/>
    <lineage>
        <taxon>Bacteria</taxon>
        <taxon>Pseudomonadati</taxon>
        <taxon>Pseudomonadota</taxon>
        <taxon>Alphaproteobacteria</taxon>
        <taxon>Rhodobacterales</taxon>
        <taxon>Paracoccaceae</taxon>
        <taxon>Pseudogemmobacter</taxon>
    </lineage>
</organism>
<dbReference type="EMBL" id="JACDXX010000004">
    <property type="protein sequence ID" value="MCB5409492.1"/>
    <property type="molecule type" value="Genomic_DNA"/>
</dbReference>
<evidence type="ECO:0000256" key="3">
    <source>
        <dbReference type="PROSITE-ProRule" id="PRU00169"/>
    </source>
</evidence>
<keyword evidence="2" id="KW-0238">DNA-binding</keyword>
<dbReference type="CDD" id="cd17535">
    <property type="entry name" value="REC_NarL-like"/>
    <property type="match status" value="1"/>
</dbReference>
<dbReference type="Pfam" id="PF00072">
    <property type="entry name" value="Response_reg"/>
    <property type="match status" value="1"/>
</dbReference>
<comment type="caution">
    <text evidence="6">The sequence shown here is derived from an EMBL/GenBank/DDBJ whole genome shotgun (WGS) entry which is preliminary data.</text>
</comment>
<dbReference type="InterPro" id="IPR039420">
    <property type="entry name" value="WalR-like"/>
</dbReference>
<dbReference type="PROSITE" id="PS50043">
    <property type="entry name" value="HTH_LUXR_2"/>
    <property type="match status" value="1"/>
</dbReference>
<dbReference type="InterPro" id="IPR016032">
    <property type="entry name" value="Sig_transdc_resp-reg_C-effctor"/>
</dbReference>
<dbReference type="Proteomes" id="UP001198571">
    <property type="component" value="Unassembled WGS sequence"/>
</dbReference>
<protein>
    <submittedName>
        <fullName evidence="6">Response regulator transcription factor</fullName>
    </submittedName>
</protein>
<sequence length="223" mass="23619">MSRLLIIDDHPIFRRGLAATLSEAGGFTICGEGASAETALALAASAAPDLVLLDLSMPGGGLAALTALRERWPALRVVILTASEQREDLMDSLRAGAAGYIVKGIGSPALIEALRGILRGESYVAPALAARILSASASAPAEPAPPSQTLNDAAKMLQQLTPREGEVLQLVASGWSNKEIAREAKMQEKTVKHHMTRILQKLKLRNRTEAALFLRGENGGRPE</sequence>
<proteinExistence type="predicted"/>
<dbReference type="InterPro" id="IPR058245">
    <property type="entry name" value="NreC/VraR/RcsB-like_REC"/>
</dbReference>
<name>A0ABS8CJB5_9RHOB</name>
<evidence type="ECO:0000256" key="1">
    <source>
        <dbReference type="ARBA" id="ARBA00022553"/>
    </source>
</evidence>
<dbReference type="SMART" id="SM00421">
    <property type="entry name" value="HTH_LUXR"/>
    <property type="match status" value="1"/>
</dbReference>
<dbReference type="RefSeq" id="WP_226934398.1">
    <property type="nucleotide sequence ID" value="NZ_JACDXX010000004.1"/>
</dbReference>
<evidence type="ECO:0000259" key="5">
    <source>
        <dbReference type="PROSITE" id="PS50110"/>
    </source>
</evidence>
<dbReference type="InterPro" id="IPR011006">
    <property type="entry name" value="CheY-like_superfamily"/>
</dbReference>
<reference evidence="6 7" key="1">
    <citation type="submission" date="2020-07" db="EMBL/GenBank/DDBJ databases">
        <title>Pseudogemmobacter sp. nov., isolated from poultry manure in Taiwan.</title>
        <authorList>
            <person name="Lin S.-Y."/>
            <person name="Tang Y.-S."/>
            <person name="Young C.-C."/>
        </authorList>
    </citation>
    <scope>NUCLEOTIDE SEQUENCE [LARGE SCALE GENOMIC DNA]</scope>
    <source>
        <strain evidence="6 7">CC-YST710</strain>
    </source>
</reference>
<evidence type="ECO:0000259" key="4">
    <source>
        <dbReference type="PROSITE" id="PS50043"/>
    </source>
</evidence>
<dbReference type="CDD" id="cd06170">
    <property type="entry name" value="LuxR_C_like"/>
    <property type="match status" value="1"/>
</dbReference>
<dbReference type="SUPFAM" id="SSF46894">
    <property type="entry name" value="C-terminal effector domain of the bipartite response regulators"/>
    <property type="match status" value="1"/>
</dbReference>
<gene>
    <name evidence="6" type="ORF">H0485_05680</name>
</gene>
<dbReference type="Pfam" id="PF00196">
    <property type="entry name" value="GerE"/>
    <property type="match status" value="1"/>
</dbReference>
<dbReference type="Gene3D" id="3.40.50.2300">
    <property type="match status" value="1"/>
</dbReference>
<keyword evidence="7" id="KW-1185">Reference proteome</keyword>
<accession>A0ABS8CJB5</accession>
<dbReference type="PROSITE" id="PS50110">
    <property type="entry name" value="RESPONSE_REGULATORY"/>
    <property type="match status" value="1"/>
</dbReference>
<dbReference type="InterPro" id="IPR001789">
    <property type="entry name" value="Sig_transdc_resp-reg_receiver"/>
</dbReference>
<evidence type="ECO:0000313" key="6">
    <source>
        <dbReference type="EMBL" id="MCB5409492.1"/>
    </source>
</evidence>
<dbReference type="SUPFAM" id="SSF52172">
    <property type="entry name" value="CheY-like"/>
    <property type="match status" value="1"/>
</dbReference>
<evidence type="ECO:0000313" key="7">
    <source>
        <dbReference type="Proteomes" id="UP001198571"/>
    </source>
</evidence>
<keyword evidence="1 3" id="KW-0597">Phosphoprotein</keyword>
<dbReference type="PRINTS" id="PR00038">
    <property type="entry name" value="HTHLUXR"/>
</dbReference>
<dbReference type="SMART" id="SM00448">
    <property type="entry name" value="REC"/>
    <property type="match status" value="1"/>
</dbReference>
<feature type="modified residue" description="4-aspartylphosphate" evidence="3">
    <location>
        <position position="54"/>
    </location>
</feature>
<dbReference type="InterPro" id="IPR000792">
    <property type="entry name" value="Tscrpt_reg_LuxR_C"/>
</dbReference>